<comment type="caution">
    <text evidence="1">The sequence shown here is derived from an EMBL/GenBank/DDBJ whole genome shotgun (WGS) entry which is preliminary data.</text>
</comment>
<name>A0ABV9DV66_9ACTN</name>
<dbReference type="Proteomes" id="UP001595923">
    <property type="component" value="Unassembled WGS sequence"/>
</dbReference>
<protein>
    <submittedName>
        <fullName evidence="1">Uncharacterized protein</fullName>
    </submittedName>
</protein>
<organism evidence="1 2">
    <name type="scientific">Nocardiopsis mangrovi</name>
    <dbReference type="NCBI Taxonomy" id="1179818"/>
    <lineage>
        <taxon>Bacteria</taxon>
        <taxon>Bacillati</taxon>
        <taxon>Actinomycetota</taxon>
        <taxon>Actinomycetes</taxon>
        <taxon>Streptosporangiales</taxon>
        <taxon>Nocardiopsidaceae</taxon>
        <taxon>Nocardiopsis</taxon>
    </lineage>
</organism>
<reference evidence="2" key="1">
    <citation type="journal article" date="2019" name="Int. J. Syst. Evol. Microbiol.">
        <title>The Global Catalogue of Microorganisms (GCM) 10K type strain sequencing project: providing services to taxonomists for standard genome sequencing and annotation.</title>
        <authorList>
            <consortium name="The Broad Institute Genomics Platform"/>
            <consortium name="The Broad Institute Genome Sequencing Center for Infectious Disease"/>
            <person name="Wu L."/>
            <person name="Ma J."/>
        </authorList>
    </citation>
    <scope>NUCLEOTIDE SEQUENCE [LARGE SCALE GENOMIC DNA]</scope>
    <source>
        <strain evidence="2">XZYJ18</strain>
    </source>
</reference>
<evidence type="ECO:0000313" key="1">
    <source>
        <dbReference type="EMBL" id="MFC4562041.1"/>
    </source>
</evidence>
<keyword evidence="2" id="KW-1185">Reference proteome</keyword>
<dbReference type="RefSeq" id="WP_378572882.1">
    <property type="nucleotide sequence ID" value="NZ_JBHSFQ010000006.1"/>
</dbReference>
<accession>A0ABV9DV66</accession>
<proteinExistence type="predicted"/>
<dbReference type="EMBL" id="JBHSFQ010000006">
    <property type="protein sequence ID" value="MFC4562041.1"/>
    <property type="molecule type" value="Genomic_DNA"/>
</dbReference>
<evidence type="ECO:0000313" key="2">
    <source>
        <dbReference type="Proteomes" id="UP001595923"/>
    </source>
</evidence>
<sequence length="91" mass="10182">MTDAGPDLAVPPRRDTRAWRALEATLRAGITFHSCGCGGPGYRPRTWPQVRERREAARRLGVAEYAVLQRWDPWEADSAERSDRPRPPAGG</sequence>
<gene>
    <name evidence="1" type="ORF">ACFO4E_09255</name>
</gene>